<keyword evidence="7" id="KW-0862">Zinc</keyword>
<dbReference type="InterPro" id="IPR002523">
    <property type="entry name" value="MgTranspt_CorA/ZnTranspt_ZntB"/>
</dbReference>
<comment type="subcellular location">
    <subcellularLocation>
        <location evidence="1">Cell membrane</location>
        <topology evidence="1">Multi-pass membrane protein</topology>
    </subcellularLocation>
</comment>
<evidence type="ECO:0000256" key="9">
    <source>
        <dbReference type="ARBA" id="ARBA00023065"/>
    </source>
</evidence>
<gene>
    <name evidence="13" type="primary">zntB</name>
    <name evidence="13" type="ORF">NCTC10736_02465</name>
</gene>
<dbReference type="AlphaFoldDB" id="A0A380AJD0"/>
<dbReference type="Gene3D" id="3.30.460.20">
    <property type="entry name" value="CorA soluble domain-like"/>
    <property type="match status" value="1"/>
</dbReference>
<evidence type="ECO:0000313" key="14">
    <source>
        <dbReference type="Proteomes" id="UP000255061"/>
    </source>
</evidence>
<evidence type="ECO:0000256" key="4">
    <source>
        <dbReference type="ARBA" id="ARBA00022475"/>
    </source>
</evidence>
<dbReference type="Gene3D" id="1.20.58.340">
    <property type="entry name" value="Magnesium transport protein CorA, transmembrane region"/>
    <property type="match status" value="2"/>
</dbReference>
<accession>A0A380AJD0</accession>
<feature type="transmembrane region" description="Helical" evidence="12">
    <location>
        <begin position="299"/>
        <end position="320"/>
    </location>
</feature>
<evidence type="ECO:0000313" key="13">
    <source>
        <dbReference type="EMBL" id="SUI81732.1"/>
    </source>
</evidence>
<sequence>MECDMHDGFIYSLVLSGAQAGSTLSLEQIEQWDPKDGLLWLHLRYRNKKARHWILNSGLPKVESDALLAQDTRPRAVIAGEGILLALRGVNLNPNSAPEDMIAVRIFADKQRTISTCDRELQSVKDVAELIIEGSGPTTTGDFIVAVCERLTNRKVEFIDKLEEQLSDLEELVVSGNVKDLRTDIAELRRQTVAIRRYLAPQREAFSKMIAEQFSLFTDSERLKLRETNDKLIRTIEDLDALRDRANVTQEELLSQQSEQLNKRLYFLSLVSAIFLPLGFLTGLLGVNIGGIPGADNTWAFATFCGILISLVALQMALFYRFKWL</sequence>
<comment type="similarity">
    <text evidence="2">Belongs to the CorA metal ion transporter (MIT) (TC 1.A.35) family.</text>
</comment>
<dbReference type="CDD" id="cd12833">
    <property type="entry name" value="ZntB-like_1"/>
    <property type="match status" value="1"/>
</dbReference>
<evidence type="ECO:0000256" key="2">
    <source>
        <dbReference type="ARBA" id="ARBA00009765"/>
    </source>
</evidence>
<keyword evidence="11" id="KW-0175">Coiled coil</keyword>
<evidence type="ECO:0000256" key="11">
    <source>
        <dbReference type="SAM" id="Coils"/>
    </source>
</evidence>
<evidence type="ECO:0000256" key="10">
    <source>
        <dbReference type="ARBA" id="ARBA00023136"/>
    </source>
</evidence>
<evidence type="ECO:0000256" key="5">
    <source>
        <dbReference type="ARBA" id="ARBA00022519"/>
    </source>
</evidence>
<dbReference type="PANTHER" id="PTHR46494:SF3">
    <property type="entry name" value="ZINC TRANSPORT PROTEIN ZNTB"/>
    <property type="match status" value="1"/>
</dbReference>
<dbReference type="Proteomes" id="UP000255061">
    <property type="component" value="Unassembled WGS sequence"/>
</dbReference>
<dbReference type="GO" id="GO:0015087">
    <property type="term" value="F:cobalt ion transmembrane transporter activity"/>
    <property type="evidence" value="ECO:0007669"/>
    <property type="project" value="TreeGrafter"/>
</dbReference>
<dbReference type="EMBL" id="UGYV01000001">
    <property type="protein sequence ID" value="SUI81732.1"/>
    <property type="molecule type" value="Genomic_DNA"/>
</dbReference>
<dbReference type="InterPro" id="IPR045863">
    <property type="entry name" value="CorA_TM1_TM2"/>
</dbReference>
<keyword evidence="3" id="KW-0813">Transport</keyword>
<evidence type="ECO:0000256" key="8">
    <source>
        <dbReference type="ARBA" id="ARBA00022989"/>
    </source>
</evidence>
<evidence type="ECO:0000256" key="7">
    <source>
        <dbReference type="ARBA" id="ARBA00022833"/>
    </source>
</evidence>
<keyword evidence="9" id="KW-0406">Ion transport</keyword>
<feature type="transmembrane region" description="Helical" evidence="12">
    <location>
        <begin position="265"/>
        <end position="287"/>
    </location>
</feature>
<reference evidence="13 14" key="1">
    <citation type="submission" date="2018-06" db="EMBL/GenBank/DDBJ databases">
        <authorList>
            <consortium name="Pathogen Informatics"/>
            <person name="Doyle S."/>
        </authorList>
    </citation>
    <scope>NUCLEOTIDE SEQUENCE [LARGE SCALE GENOMIC DNA]</scope>
    <source>
        <strain evidence="13 14">NCTC10736</strain>
    </source>
</reference>
<keyword evidence="4" id="KW-1003">Cell membrane</keyword>
<keyword evidence="6 12" id="KW-0812">Transmembrane</keyword>
<dbReference type="PANTHER" id="PTHR46494">
    <property type="entry name" value="CORA FAMILY METAL ION TRANSPORTER (EUROFUNG)"/>
    <property type="match status" value="1"/>
</dbReference>
<proteinExistence type="inferred from homology"/>
<dbReference type="InterPro" id="IPR045861">
    <property type="entry name" value="CorA_cytoplasmic_dom"/>
</dbReference>
<keyword evidence="8 12" id="KW-1133">Transmembrane helix</keyword>
<dbReference type="GO" id="GO:0005886">
    <property type="term" value="C:plasma membrane"/>
    <property type="evidence" value="ECO:0007669"/>
    <property type="project" value="UniProtKB-SubCell"/>
</dbReference>
<keyword evidence="5" id="KW-0997">Cell inner membrane</keyword>
<dbReference type="GO" id="GO:0000287">
    <property type="term" value="F:magnesium ion binding"/>
    <property type="evidence" value="ECO:0007669"/>
    <property type="project" value="TreeGrafter"/>
</dbReference>
<evidence type="ECO:0000256" key="6">
    <source>
        <dbReference type="ARBA" id="ARBA00022692"/>
    </source>
</evidence>
<evidence type="ECO:0000256" key="12">
    <source>
        <dbReference type="SAM" id="Phobius"/>
    </source>
</evidence>
<name>A0A380AJD0_9GAMM</name>
<dbReference type="SUPFAM" id="SSF143865">
    <property type="entry name" value="CorA soluble domain-like"/>
    <property type="match status" value="1"/>
</dbReference>
<dbReference type="GO" id="GO:0015095">
    <property type="term" value="F:magnesium ion transmembrane transporter activity"/>
    <property type="evidence" value="ECO:0007669"/>
    <property type="project" value="TreeGrafter"/>
</dbReference>
<keyword evidence="10 12" id="KW-0472">Membrane</keyword>
<evidence type="ECO:0000256" key="3">
    <source>
        <dbReference type="ARBA" id="ARBA00022448"/>
    </source>
</evidence>
<evidence type="ECO:0000256" key="1">
    <source>
        <dbReference type="ARBA" id="ARBA00004651"/>
    </source>
</evidence>
<feature type="coiled-coil region" evidence="11">
    <location>
        <begin position="225"/>
        <end position="259"/>
    </location>
</feature>
<protein>
    <submittedName>
        <fullName evidence="13">Zinc transport protein ZntB</fullName>
    </submittedName>
</protein>
<dbReference type="GO" id="GO:0050897">
    <property type="term" value="F:cobalt ion binding"/>
    <property type="evidence" value="ECO:0007669"/>
    <property type="project" value="TreeGrafter"/>
</dbReference>
<dbReference type="Pfam" id="PF01544">
    <property type="entry name" value="CorA"/>
    <property type="match status" value="1"/>
</dbReference>
<organism evidence="13 14">
    <name type="scientific">Shewanella morhuae</name>
    <dbReference type="NCBI Taxonomy" id="365591"/>
    <lineage>
        <taxon>Bacteria</taxon>
        <taxon>Pseudomonadati</taxon>
        <taxon>Pseudomonadota</taxon>
        <taxon>Gammaproteobacteria</taxon>
        <taxon>Alteromonadales</taxon>
        <taxon>Shewanellaceae</taxon>
        <taxon>Shewanella</taxon>
    </lineage>
</organism>
<dbReference type="SUPFAM" id="SSF144083">
    <property type="entry name" value="Magnesium transport protein CorA, transmembrane region"/>
    <property type="match status" value="1"/>
</dbReference>